<gene>
    <name evidence="2" type="ORF">LEP1GSC194_2269</name>
</gene>
<comment type="caution">
    <text evidence="2">The sequence shown here is derived from an EMBL/GenBank/DDBJ whole genome shotgun (WGS) entry which is preliminary data.</text>
</comment>
<evidence type="ECO:0000256" key="1">
    <source>
        <dbReference type="SAM" id="MobiDB-lite"/>
    </source>
</evidence>
<accession>M6D1I5</accession>
<dbReference type="Proteomes" id="UP000011988">
    <property type="component" value="Unassembled WGS sequence"/>
</dbReference>
<evidence type="ECO:0000313" key="3">
    <source>
        <dbReference type="Proteomes" id="UP000011988"/>
    </source>
</evidence>
<name>M6D1I5_9LEPT</name>
<proteinExistence type="predicted"/>
<reference evidence="2 3" key="1">
    <citation type="submission" date="2013-01" db="EMBL/GenBank/DDBJ databases">
        <authorList>
            <person name="Harkins D.M."/>
            <person name="Durkin A.S."/>
            <person name="Brinkac L.M."/>
            <person name="Haft D.H."/>
            <person name="Selengut J.D."/>
            <person name="Sanka R."/>
            <person name="DePew J."/>
            <person name="Purushe J."/>
            <person name="Galloway R.L."/>
            <person name="Vinetz J.M."/>
            <person name="Sutton G.G."/>
            <person name="Nierman W.C."/>
            <person name="Fouts D.E."/>
        </authorList>
    </citation>
    <scope>NUCLEOTIDE SEQUENCE [LARGE SCALE GENOMIC DNA]</scope>
    <source>
        <strain evidence="2 3">79601</strain>
    </source>
</reference>
<organism evidence="2 3">
    <name type="scientific">Leptospira alstonii serovar Sichuan str. 79601</name>
    <dbReference type="NCBI Taxonomy" id="1218565"/>
    <lineage>
        <taxon>Bacteria</taxon>
        <taxon>Pseudomonadati</taxon>
        <taxon>Spirochaetota</taxon>
        <taxon>Spirochaetia</taxon>
        <taxon>Leptospirales</taxon>
        <taxon>Leptospiraceae</taxon>
        <taxon>Leptospira</taxon>
    </lineage>
</organism>
<dbReference type="EMBL" id="ANIK01000086">
    <property type="protein sequence ID" value="EMJ92440.1"/>
    <property type="molecule type" value="Genomic_DNA"/>
</dbReference>
<evidence type="ECO:0000313" key="2">
    <source>
        <dbReference type="EMBL" id="EMJ92440.1"/>
    </source>
</evidence>
<protein>
    <submittedName>
        <fullName evidence="2">Uncharacterized protein</fullName>
    </submittedName>
</protein>
<feature type="region of interest" description="Disordered" evidence="1">
    <location>
        <begin position="1"/>
        <end position="24"/>
    </location>
</feature>
<sequence length="65" mass="7358">MGTPTFLNDGKILQKPNNRQGDRICGNSCKFPPRFWGKLLDFGTSSKVLKNVKIQQENRHVSIPT</sequence>
<dbReference type="AlphaFoldDB" id="M6D1I5"/>